<sequence>MKINELIVVISLTAFFRASDARPKCLFKPKNVKPQCAKLISSGLTNSEKQKIVNKHNSLRRSTGAKNMALLSWDNELADSAQQWANYCNYKHDPCRDVGRYKVGQNLNRWGSTREVKNWDVERPVQSWYDEIKFFNKKDISKYKYNPKYGHYSQVVWAETTKIGCGVVRYKDGKLNRQFLVCNYGPTGNVEAKPMYKT</sequence>
<keyword evidence="3" id="KW-1015">Disulfide bond</keyword>
<dbReference type="PRINTS" id="PR00837">
    <property type="entry name" value="V5TPXLIKE"/>
</dbReference>
<evidence type="ECO:0000256" key="2">
    <source>
        <dbReference type="ARBA" id="ARBA00022525"/>
    </source>
</evidence>
<dbReference type="AlphaFoldDB" id="A0ABD2WDY3"/>
<proteinExistence type="predicted"/>
<dbReference type="PANTHER" id="PTHR10334">
    <property type="entry name" value="CYSTEINE-RICH SECRETORY PROTEIN-RELATED"/>
    <property type="match status" value="1"/>
</dbReference>
<dbReference type="Proteomes" id="UP001627154">
    <property type="component" value="Unassembled WGS sequence"/>
</dbReference>
<keyword evidence="2" id="KW-0964">Secreted</keyword>
<feature type="chain" id="PRO_5044811068" description="SCP domain-containing protein" evidence="4">
    <location>
        <begin position="22"/>
        <end position="198"/>
    </location>
</feature>
<feature type="domain" description="SCP" evidence="5">
    <location>
        <begin position="47"/>
        <end position="192"/>
    </location>
</feature>
<dbReference type="InterPro" id="IPR002413">
    <property type="entry name" value="V5_allergen-like"/>
</dbReference>
<dbReference type="EMBL" id="JBJJXI010000111">
    <property type="protein sequence ID" value="KAL3391186.1"/>
    <property type="molecule type" value="Genomic_DNA"/>
</dbReference>
<evidence type="ECO:0000313" key="6">
    <source>
        <dbReference type="EMBL" id="KAL3391186.1"/>
    </source>
</evidence>
<comment type="subcellular location">
    <subcellularLocation>
        <location evidence="1">Secreted</location>
    </subcellularLocation>
</comment>
<dbReference type="Gene3D" id="3.40.33.10">
    <property type="entry name" value="CAP"/>
    <property type="match status" value="1"/>
</dbReference>
<dbReference type="CDD" id="cd05380">
    <property type="entry name" value="CAP_euk"/>
    <property type="match status" value="1"/>
</dbReference>
<comment type="caution">
    <text evidence="6">The sequence shown here is derived from an EMBL/GenBank/DDBJ whole genome shotgun (WGS) entry which is preliminary data.</text>
</comment>
<reference evidence="6 7" key="1">
    <citation type="journal article" date="2024" name="bioRxiv">
        <title>A reference genome for Trichogramma kaykai: A tiny desert-dwelling parasitoid wasp with competing sex-ratio distorters.</title>
        <authorList>
            <person name="Culotta J."/>
            <person name="Lindsey A.R."/>
        </authorList>
    </citation>
    <scope>NUCLEOTIDE SEQUENCE [LARGE SCALE GENOMIC DNA]</scope>
    <source>
        <strain evidence="6 7">KSX58</strain>
    </source>
</reference>
<feature type="signal peptide" evidence="4">
    <location>
        <begin position="1"/>
        <end position="21"/>
    </location>
</feature>
<evidence type="ECO:0000259" key="5">
    <source>
        <dbReference type="SMART" id="SM00198"/>
    </source>
</evidence>
<keyword evidence="4" id="KW-0732">Signal</keyword>
<dbReference type="SMART" id="SM00198">
    <property type="entry name" value="SCP"/>
    <property type="match status" value="1"/>
</dbReference>
<dbReference type="InterPro" id="IPR035940">
    <property type="entry name" value="CAP_sf"/>
</dbReference>
<evidence type="ECO:0000256" key="3">
    <source>
        <dbReference type="ARBA" id="ARBA00023157"/>
    </source>
</evidence>
<dbReference type="PROSITE" id="PS01010">
    <property type="entry name" value="CRISP_2"/>
    <property type="match status" value="1"/>
</dbReference>
<dbReference type="PROSITE" id="PS01009">
    <property type="entry name" value="CRISP_1"/>
    <property type="match status" value="1"/>
</dbReference>
<protein>
    <recommendedName>
        <fullName evidence="5">SCP domain-containing protein</fullName>
    </recommendedName>
</protein>
<dbReference type="InterPro" id="IPR018244">
    <property type="entry name" value="Allrgn_V5/Tpx1_CS"/>
</dbReference>
<keyword evidence="7" id="KW-1185">Reference proteome</keyword>
<accession>A0ABD2WDY3</accession>
<dbReference type="SUPFAM" id="SSF55797">
    <property type="entry name" value="PR-1-like"/>
    <property type="match status" value="1"/>
</dbReference>
<dbReference type="GO" id="GO:0005576">
    <property type="term" value="C:extracellular region"/>
    <property type="evidence" value="ECO:0007669"/>
    <property type="project" value="UniProtKB-SubCell"/>
</dbReference>
<dbReference type="InterPro" id="IPR014044">
    <property type="entry name" value="CAP_dom"/>
</dbReference>
<evidence type="ECO:0000256" key="1">
    <source>
        <dbReference type="ARBA" id="ARBA00004613"/>
    </source>
</evidence>
<dbReference type="Pfam" id="PF00188">
    <property type="entry name" value="CAP"/>
    <property type="match status" value="1"/>
</dbReference>
<evidence type="ECO:0000313" key="7">
    <source>
        <dbReference type="Proteomes" id="UP001627154"/>
    </source>
</evidence>
<dbReference type="PRINTS" id="PR00838">
    <property type="entry name" value="V5ALLERGEN"/>
</dbReference>
<name>A0ABD2WDY3_9HYME</name>
<evidence type="ECO:0000256" key="4">
    <source>
        <dbReference type="SAM" id="SignalP"/>
    </source>
</evidence>
<gene>
    <name evidence="6" type="ORF">TKK_013935</name>
</gene>
<organism evidence="6 7">
    <name type="scientific">Trichogramma kaykai</name>
    <dbReference type="NCBI Taxonomy" id="54128"/>
    <lineage>
        <taxon>Eukaryota</taxon>
        <taxon>Metazoa</taxon>
        <taxon>Ecdysozoa</taxon>
        <taxon>Arthropoda</taxon>
        <taxon>Hexapoda</taxon>
        <taxon>Insecta</taxon>
        <taxon>Pterygota</taxon>
        <taxon>Neoptera</taxon>
        <taxon>Endopterygota</taxon>
        <taxon>Hymenoptera</taxon>
        <taxon>Apocrita</taxon>
        <taxon>Proctotrupomorpha</taxon>
        <taxon>Chalcidoidea</taxon>
        <taxon>Trichogrammatidae</taxon>
        <taxon>Trichogramma</taxon>
    </lineage>
</organism>
<dbReference type="InterPro" id="IPR001283">
    <property type="entry name" value="CRISP-related"/>
</dbReference>